<proteinExistence type="predicted"/>
<name>A0A318SP30_9BURK</name>
<dbReference type="RefSeq" id="WP_146228657.1">
    <property type="nucleotide sequence ID" value="NZ_JAMOFZ010000005.1"/>
</dbReference>
<evidence type="ECO:0000313" key="1">
    <source>
        <dbReference type="EMBL" id="PYE78720.1"/>
    </source>
</evidence>
<dbReference type="OrthoDB" id="8479328at2"/>
<keyword evidence="2" id="KW-1185">Reference proteome</keyword>
<dbReference type="Proteomes" id="UP000247540">
    <property type="component" value="Unassembled WGS sequence"/>
</dbReference>
<dbReference type="AlphaFoldDB" id="A0A318SP30"/>
<protein>
    <submittedName>
        <fullName evidence="1">Glycosyltransferase involved in cell wall biosynthesis</fullName>
    </submittedName>
</protein>
<dbReference type="EMBL" id="QJTC01000005">
    <property type="protein sequence ID" value="PYE78720.1"/>
    <property type="molecule type" value="Genomic_DNA"/>
</dbReference>
<evidence type="ECO:0000313" key="2">
    <source>
        <dbReference type="Proteomes" id="UP000247540"/>
    </source>
</evidence>
<dbReference type="Gene3D" id="3.40.50.2000">
    <property type="entry name" value="Glycogen Phosphorylase B"/>
    <property type="match status" value="2"/>
</dbReference>
<sequence length="506" mass="57422">MNKNLPSEERAYSVLHIGNIANNAYLNAKLLLRHGVGSDVVCADYYHIMGTPEWEDAVFDFEGIDHFNPAWDNLNLNGFRRPNWFHSGSLGTILAELAGDALAPEQKAGRFSRIVGTAHSHAFGGTLELLLTDAWTKVFGPRQKTLATLLTKISVPILHVMCRVHFYAESLLKKNGGDRFAKIRATLDLINARTKANLRRSESVPYFFHQNLWERVFRKYDAVIGYSIDGIYPLICNKKYIAFEHGTIRKIPFVDDALGRICKAVYKSADKVIITNCDNVKAAKTLRLKDYRFIPHPINEEIQKVVLPPSCTERLHGQDFIVFHPARHHWDRHRDPSWEKGNDKIIAGFAKFRKTASVKTVLVLTEWGLTIEHSRRLIKKLGIEEAVVWIPVLPNQHMIEMIRLSHVVVDQIGVGAFGSLAAKSLMCGKATLCHIDPEPHKVCFDVVPPLISIESHLDVADRLEQLSGDISYRNRVECESREWYLQHHSNEVIAKRLIKLIKEVAA</sequence>
<gene>
    <name evidence="1" type="ORF">DFQ15_10579</name>
</gene>
<keyword evidence="1" id="KW-0808">Transferase</keyword>
<dbReference type="SUPFAM" id="SSF53756">
    <property type="entry name" value="UDP-Glycosyltransferase/glycogen phosphorylase"/>
    <property type="match status" value="1"/>
</dbReference>
<reference evidence="1 2" key="1">
    <citation type="submission" date="2018-06" db="EMBL/GenBank/DDBJ databases">
        <title>Genomic Encyclopedia of Type Strains, Phase III (KMG-III): the genomes of soil and plant-associated and newly described type strains.</title>
        <authorList>
            <person name="Whitman W."/>
        </authorList>
    </citation>
    <scope>NUCLEOTIDE SEQUENCE [LARGE SCALE GENOMIC DNA]</scope>
    <source>
        <strain evidence="1 2">CECT 7646</strain>
    </source>
</reference>
<comment type="caution">
    <text evidence="1">The sequence shown here is derived from an EMBL/GenBank/DDBJ whole genome shotgun (WGS) entry which is preliminary data.</text>
</comment>
<organism evidence="1 2">
    <name type="scientific">Xylophilus ampelinus</name>
    <dbReference type="NCBI Taxonomy" id="54067"/>
    <lineage>
        <taxon>Bacteria</taxon>
        <taxon>Pseudomonadati</taxon>
        <taxon>Pseudomonadota</taxon>
        <taxon>Betaproteobacteria</taxon>
        <taxon>Burkholderiales</taxon>
        <taxon>Xylophilus</taxon>
    </lineage>
</organism>
<dbReference type="GO" id="GO:0016740">
    <property type="term" value="F:transferase activity"/>
    <property type="evidence" value="ECO:0007669"/>
    <property type="project" value="UniProtKB-KW"/>
</dbReference>
<accession>A0A318SP30</accession>